<dbReference type="Pfam" id="PF26079">
    <property type="entry name" value="Baseplate_J_C"/>
    <property type="match status" value="1"/>
</dbReference>
<keyword evidence="5" id="KW-1185">Reference proteome</keyword>
<dbReference type="InterPro" id="IPR014507">
    <property type="entry name" value="Baseplate_assembly_J_pred"/>
</dbReference>
<evidence type="ECO:0000259" key="1">
    <source>
        <dbReference type="Pfam" id="PF26079"/>
    </source>
</evidence>
<evidence type="ECO:0000313" key="3">
    <source>
        <dbReference type="EMBL" id="WOX29696.1"/>
    </source>
</evidence>
<organism evidence="2 4">
    <name type="scientific">Pseudoalteromonas maricaloris</name>
    <dbReference type="NCBI Taxonomy" id="184924"/>
    <lineage>
        <taxon>Bacteria</taxon>
        <taxon>Pseudomonadati</taxon>
        <taxon>Pseudomonadota</taxon>
        <taxon>Gammaproteobacteria</taxon>
        <taxon>Alteromonadales</taxon>
        <taxon>Pseudoalteromonadaceae</taxon>
        <taxon>Pseudoalteromonas</taxon>
    </lineage>
</organism>
<dbReference type="RefSeq" id="WP_130126676.1">
    <property type="nucleotide sequence ID" value="NZ_CBCSDF010000002.1"/>
</dbReference>
<dbReference type="Proteomes" id="UP001304419">
    <property type="component" value="Chromosome 1"/>
</dbReference>
<dbReference type="InterPro" id="IPR058530">
    <property type="entry name" value="Baseplate_J-like_C"/>
</dbReference>
<dbReference type="EMBL" id="CP137578">
    <property type="protein sequence ID" value="WOX29696.1"/>
    <property type="molecule type" value="Genomic_DNA"/>
</dbReference>
<accession>A0A8I2H8F8</accession>
<dbReference type="Proteomes" id="UP000646877">
    <property type="component" value="Unassembled WGS sequence"/>
</dbReference>
<evidence type="ECO:0000313" key="2">
    <source>
        <dbReference type="EMBL" id="NLR20820.1"/>
    </source>
</evidence>
<sequence length="318" mass="35500">MSLTNFSAVSLSQLPASDLLEPVEFKSLYNELKQAVEHACPELSELLPSDPIVKLMEVFAYRELLLRQRINEGAQQVLLAKATSSELDYLGNRFAVIREAGESDERFRARIQLALEGFSTAGPIGAYCFHTLKALPQVKDVFVESPEFELLQVEPPLSDLVPEHTKLLNCTHAARLQDAAPGDVAITVLTDRGNGIPNQDEITAITEHLFQEDIRPLTDRPRVLSAEVIEFTLRATLYLYPGPDEENVRSTVEQSVQQWLKTHHKLNHDIRLSGLYSALHQAGVQRVELLSPTADIINTPWQAAFCTQVEINIAGRDI</sequence>
<name>A0A8I2H8F8_9GAMM</name>
<dbReference type="EMBL" id="WEIA01000002">
    <property type="protein sequence ID" value="NLR20820.1"/>
    <property type="molecule type" value="Genomic_DNA"/>
</dbReference>
<reference evidence="2" key="1">
    <citation type="submission" date="2019-10" db="EMBL/GenBank/DDBJ databases">
        <authorList>
            <person name="Paulsen S."/>
        </authorList>
    </citation>
    <scope>NUCLEOTIDE SEQUENCE</scope>
    <source>
        <strain evidence="2">LMG 19692</strain>
    </source>
</reference>
<gene>
    <name evidence="2" type="ORF">F9Y85_05685</name>
    <name evidence="3" type="ORF">R5H13_05395</name>
</gene>
<proteinExistence type="predicted"/>
<dbReference type="InterPro" id="IPR052726">
    <property type="entry name" value="Phage_Baseplate_Hub"/>
</dbReference>
<dbReference type="PIRSF" id="PIRSF020481">
    <property type="entry name" value="BAP"/>
    <property type="match status" value="1"/>
</dbReference>
<dbReference type="AlphaFoldDB" id="A0A8I2H8F8"/>
<dbReference type="PANTHER" id="PTHR35862:SF1">
    <property type="entry name" value="FELS-2 PROPHAGE PROTEIN"/>
    <property type="match status" value="1"/>
</dbReference>
<protein>
    <submittedName>
        <fullName evidence="3">Baseplate J/gp47 family protein</fullName>
    </submittedName>
    <submittedName>
        <fullName evidence="2">Baseplate protein</fullName>
    </submittedName>
</protein>
<reference evidence="3 5" key="2">
    <citation type="submission" date="2023-10" db="EMBL/GenBank/DDBJ databases">
        <title>To unveil natural product biosynthetic capacity in Pseudoalteromonas.</title>
        <authorList>
            <person name="Wang J."/>
        </authorList>
    </citation>
    <scope>NUCLEOTIDE SEQUENCE [LARGE SCALE GENOMIC DNA]</scope>
    <source>
        <strain evidence="3 5">DSM 15914</strain>
    </source>
</reference>
<feature type="domain" description="Baseplate J-like C-terminal" evidence="1">
    <location>
        <begin position="233"/>
        <end position="312"/>
    </location>
</feature>
<evidence type="ECO:0000313" key="5">
    <source>
        <dbReference type="Proteomes" id="UP001304419"/>
    </source>
</evidence>
<dbReference type="PANTHER" id="PTHR35862">
    <property type="entry name" value="FELS-2 PROPHAGE PROTEIN"/>
    <property type="match status" value="1"/>
</dbReference>
<evidence type="ECO:0000313" key="4">
    <source>
        <dbReference type="Proteomes" id="UP000646877"/>
    </source>
</evidence>